<evidence type="ECO:0000313" key="2">
    <source>
        <dbReference type="EMBL" id="EZA56104.1"/>
    </source>
</evidence>
<accession>A0A026WLZ6</accession>
<dbReference type="Proteomes" id="UP000053097">
    <property type="component" value="Unassembled WGS sequence"/>
</dbReference>
<evidence type="ECO:0000313" key="3">
    <source>
        <dbReference type="Proteomes" id="UP000053097"/>
    </source>
</evidence>
<sequence length="100" mass="10946">MNPYVEHVAEDGESRKAKRSRPAGRQAGRRVAARVRRERIGGGRVMGESVRGVARWYGNERFRGLWVDRRGKRGGRGSAGGSTVLVAVAGGRAREDRASE</sequence>
<proteinExistence type="predicted"/>
<gene>
    <name evidence="2" type="ORF">X777_03585</name>
</gene>
<name>A0A026WLZ6_OOCBI</name>
<dbReference type="AlphaFoldDB" id="A0A026WLZ6"/>
<keyword evidence="3" id="KW-1185">Reference proteome</keyword>
<protein>
    <submittedName>
        <fullName evidence="2">Uncharacterized protein</fullName>
    </submittedName>
</protein>
<reference evidence="2 3" key="1">
    <citation type="journal article" date="2014" name="Curr. Biol.">
        <title>The genome of the clonal raider ant Cerapachys biroi.</title>
        <authorList>
            <person name="Oxley P.R."/>
            <person name="Ji L."/>
            <person name="Fetter-Pruneda I."/>
            <person name="McKenzie S.K."/>
            <person name="Li C."/>
            <person name="Hu H."/>
            <person name="Zhang G."/>
            <person name="Kronauer D.J."/>
        </authorList>
    </citation>
    <scope>NUCLEOTIDE SEQUENCE [LARGE SCALE GENOMIC DNA]</scope>
</reference>
<feature type="region of interest" description="Disordered" evidence="1">
    <location>
        <begin position="1"/>
        <end position="33"/>
    </location>
</feature>
<feature type="compositionally biased region" description="Basic residues" evidence="1">
    <location>
        <begin position="16"/>
        <end position="33"/>
    </location>
</feature>
<organism evidence="2 3">
    <name type="scientific">Ooceraea biroi</name>
    <name type="common">Clonal raider ant</name>
    <name type="synonym">Cerapachys biroi</name>
    <dbReference type="NCBI Taxonomy" id="2015173"/>
    <lineage>
        <taxon>Eukaryota</taxon>
        <taxon>Metazoa</taxon>
        <taxon>Ecdysozoa</taxon>
        <taxon>Arthropoda</taxon>
        <taxon>Hexapoda</taxon>
        <taxon>Insecta</taxon>
        <taxon>Pterygota</taxon>
        <taxon>Neoptera</taxon>
        <taxon>Endopterygota</taxon>
        <taxon>Hymenoptera</taxon>
        <taxon>Apocrita</taxon>
        <taxon>Aculeata</taxon>
        <taxon>Formicoidea</taxon>
        <taxon>Formicidae</taxon>
        <taxon>Dorylinae</taxon>
        <taxon>Ooceraea</taxon>
    </lineage>
</organism>
<dbReference type="EMBL" id="KK107171">
    <property type="protein sequence ID" value="EZA56104.1"/>
    <property type="molecule type" value="Genomic_DNA"/>
</dbReference>
<evidence type="ECO:0000256" key="1">
    <source>
        <dbReference type="SAM" id="MobiDB-lite"/>
    </source>
</evidence>